<dbReference type="Pfam" id="PF08434">
    <property type="entry name" value="CLCA"/>
    <property type="match status" value="1"/>
</dbReference>
<accession>A0AAE0VLI5</accession>
<feature type="domain" description="Calcium-activated chloride channel N-terminal" evidence="2">
    <location>
        <begin position="36"/>
        <end position="160"/>
    </location>
</feature>
<dbReference type="AlphaFoldDB" id="A0AAE0VLI5"/>
<name>A0AAE0VLI5_9BIVA</name>
<gene>
    <name evidence="3" type="ORF">CHS0354_033015</name>
</gene>
<evidence type="ECO:0000259" key="2">
    <source>
        <dbReference type="Pfam" id="PF08434"/>
    </source>
</evidence>
<reference evidence="3" key="3">
    <citation type="submission" date="2023-05" db="EMBL/GenBank/DDBJ databases">
        <authorList>
            <person name="Smith C.H."/>
        </authorList>
    </citation>
    <scope>NUCLEOTIDE SEQUENCE</scope>
    <source>
        <strain evidence="3">CHS0354</strain>
        <tissue evidence="3">Mantle</tissue>
    </source>
</reference>
<dbReference type="Proteomes" id="UP001195483">
    <property type="component" value="Unassembled WGS sequence"/>
</dbReference>
<feature type="signal peptide" evidence="1">
    <location>
        <begin position="1"/>
        <end position="28"/>
    </location>
</feature>
<comment type="caution">
    <text evidence="3">The sequence shown here is derived from an EMBL/GenBank/DDBJ whole genome shotgun (WGS) entry which is preliminary data.</text>
</comment>
<evidence type="ECO:0000313" key="4">
    <source>
        <dbReference type="Proteomes" id="UP001195483"/>
    </source>
</evidence>
<keyword evidence="1" id="KW-0732">Signal</keyword>
<dbReference type="InterPro" id="IPR013642">
    <property type="entry name" value="CLCA_N"/>
</dbReference>
<feature type="chain" id="PRO_5042218443" description="Calcium-activated chloride channel N-terminal domain-containing protein" evidence="1">
    <location>
        <begin position="29"/>
        <end position="162"/>
    </location>
</feature>
<reference evidence="3" key="1">
    <citation type="journal article" date="2021" name="Genome Biol. Evol.">
        <title>A High-Quality Reference Genome for a Parasitic Bivalve with Doubly Uniparental Inheritance (Bivalvia: Unionida).</title>
        <authorList>
            <person name="Smith C.H."/>
        </authorList>
    </citation>
    <scope>NUCLEOTIDE SEQUENCE</scope>
    <source>
        <strain evidence="3">CHS0354</strain>
    </source>
</reference>
<protein>
    <recommendedName>
        <fullName evidence="2">Calcium-activated chloride channel N-terminal domain-containing protein</fullName>
    </recommendedName>
</protein>
<keyword evidence="4" id="KW-1185">Reference proteome</keyword>
<dbReference type="EMBL" id="JAEAOA010001942">
    <property type="protein sequence ID" value="KAK3581282.1"/>
    <property type="molecule type" value="Genomic_DNA"/>
</dbReference>
<sequence length="162" mass="18055">MRIRCKVKPTAPQLLLIVFLCQSEPCSCLSRPSNIILENNGYRNIVVAIHDSVTEDASLIDKIKHILTESSKVLYNATRKQAHFRDITILLPASWKTVSAASATTEALQLADVIVSDESTRDLHLPRARSYRGCGQQGIHVLLPKEFLNNPQEEPYYGKAGI</sequence>
<evidence type="ECO:0000256" key="1">
    <source>
        <dbReference type="SAM" id="SignalP"/>
    </source>
</evidence>
<evidence type="ECO:0000313" key="3">
    <source>
        <dbReference type="EMBL" id="KAK3581282.1"/>
    </source>
</evidence>
<organism evidence="3 4">
    <name type="scientific">Potamilus streckersoni</name>
    <dbReference type="NCBI Taxonomy" id="2493646"/>
    <lineage>
        <taxon>Eukaryota</taxon>
        <taxon>Metazoa</taxon>
        <taxon>Spiralia</taxon>
        <taxon>Lophotrochozoa</taxon>
        <taxon>Mollusca</taxon>
        <taxon>Bivalvia</taxon>
        <taxon>Autobranchia</taxon>
        <taxon>Heteroconchia</taxon>
        <taxon>Palaeoheterodonta</taxon>
        <taxon>Unionida</taxon>
        <taxon>Unionoidea</taxon>
        <taxon>Unionidae</taxon>
        <taxon>Ambleminae</taxon>
        <taxon>Lampsilini</taxon>
        <taxon>Potamilus</taxon>
    </lineage>
</organism>
<reference evidence="3" key="2">
    <citation type="journal article" date="2021" name="Genome Biol. Evol.">
        <title>Developing a high-quality reference genome for a parasitic bivalve with doubly uniparental inheritance (Bivalvia: Unionida).</title>
        <authorList>
            <person name="Smith C.H."/>
        </authorList>
    </citation>
    <scope>NUCLEOTIDE SEQUENCE</scope>
    <source>
        <strain evidence="3">CHS0354</strain>
        <tissue evidence="3">Mantle</tissue>
    </source>
</reference>
<proteinExistence type="predicted"/>